<keyword evidence="4" id="KW-1185">Reference proteome</keyword>
<dbReference type="InterPro" id="IPR040329">
    <property type="entry name" value="TAFA-5"/>
</dbReference>
<accession>A0A8C6KET5</accession>
<dbReference type="GO" id="GO:0007186">
    <property type="term" value="P:G protein-coupled receptor signaling pathway"/>
    <property type="evidence" value="ECO:0007669"/>
    <property type="project" value="TreeGrafter"/>
</dbReference>
<evidence type="ECO:0000256" key="2">
    <source>
        <dbReference type="ARBA" id="ARBA00022729"/>
    </source>
</evidence>
<sequence length="174" mass="19128">MAPGSRRRDACTRWPKMSSTFWVVVLLTALLVLYCGQLAAGTCEIVTLDRDSSQPRRTIARQTARCACKKGQIAGTTRARPACVDAGIVRKKQWCEMVPCLEDEGCDLLVNKSGWTCTQPGGRVKTTTDDLFSTFACKSAELDGLDVCCLSSLNLQNVTQLLFWELLGKNNFLA</sequence>
<name>A0A8C6KET5_NOTFU</name>
<dbReference type="PANTHER" id="PTHR31878">
    <property type="entry name" value="CHEMOKINE-LIKE PROTEIN TAFA-5-RELATED"/>
    <property type="match status" value="1"/>
</dbReference>
<dbReference type="Ensembl" id="ENSNFUT00015004026.1">
    <property type="protein sequence ID" value="ENSNFUP00015003805.1"/>
    <property type="gene ID" value="ENSNFUG00015001928.1"/>
</dbReference>
<dbReference type="GeneTree" id="ENSGT00940000160682"/>
<keyword evidence="2" id="KW-0732">Signal</keyword>
<reference evidence="3" key="1">
    <citation type="submission" date="2014-08" db="EMBL/GenBank/DDBJ databases">
        <authorList>
            <person name="Senf B."/>
            <person name="Petzold A."/>
            <person name="Downie B.R."/>
            <person name="Koch P."/>
            <person name="Platzer M."/>
        </authorList>
    </citation>
    <scope>NUCLEOTIDE SEQUENCE [LARGE SCALE GENOMIC DNA]</scope>
    <source>
        <strain evidence="3">GRZ</strain>
    </source>
</reference>
<dbReference type="PANTHER" id="PTHR31878:SF0">
    <property type="entry name" value="CHEMOKINE-LIKE PROTEIN TAFA-5"/>
    <property type="match status" value="1"/>
</dbReference>
<gene>
    <name evidence="3" type="primary">TAFA5</name>
    <name evidence="3" type="synonym">tafa5</name>
</gene>
<proteinExistence type="inferred from homology"/>
<protein>
    <submittedName>
        <fullName evidence="3">TAFA chemokine like family member 5a</fullName>
    </submittedName>
</protein>
<comment type="similarity">
    <text evidence="1">Belongs to the TAFA family.</text>
</comment>
<organism evidence="3 4">
    <name type="scientific">Nothobranchius furzeri</name>
    <name type="common">Turquoise killifish</name>
    <dbReference type="NCBI Taxonomy" id="105023"/>
    <lineage>
        <taxon>Eukaryota</taxon>
        <taxon>Metazoa</taxon>
        <taxon>Chordata</taxon>
        <taxon>Craniata</taxon>
        <taxon>Vertebrata</taxon>
        <taxon>Euteleostomi</taxon>
        <taxon>Actinopterygii</taxon>
        <taxon>Neopterygii</taxon>
        <taxon>Teleostei</taxon>
        <taxon>Neoteleostei</taxon>
        <taxon>Acanthomorphata</taxon>
        <taxon>Ovalentaria</taxon>
        <taxon>Atherinomorphae</taxon>
        <taxon>Cyprinodontiformes</taxon>
        <taxon>Nothobranchiidae</taxon>
        <taxon>Nothobranchius</taxon>
    </lineage>
</organism>
<dbReference type="AlphaFoldDB" id="A0A8C6KET5"/>
<evidence type="ECO:0000313" key="4">
    <source>
        <dbReference type="Proteomes" id="UP000694548"/>
    </source>
</evidence>
<dbReference type="Pfam" id="PF12020">
    <property type="entry name" value="TAFA"/>
    <property type="match status" value="1"/>
</dbReference>
<dbReference type="GO" id="GO:0048018">
    <property type="term" value="F:receptor ligand activity"/>
    <property type="evidence" value="ECO:0007669"/>
    <property type="project" value="TreeGrafter"/>
</dbReference>
<evidence type="ECO:0000256" key="1">
    <source>
        <dbReference type="ARBA" id="ARBA00006101"/>
    </source>
</evidence>
<dbReference type="Proteomes" id="UP000694548">
    <property type="component" value="Chromosome sgr01"/>
</dbReference>
<evidence type="ECO:0000313" key="3">
    <source>
        <dbReference type="Ensembl" id="ENSNFUP00015003805.1"/>
    </source>
</evidence>
<reference evidence="3" key="3">
    <citation type="submission" date="2025-09" db="UniProtKB">
        <authorList>
            <consortium name="Ensembl"/>
        </authorList>
    </citation>
    <scope>IDENTIFICATION</scope>
</reference>
<dbReference type="GO" id="GO:0001664">
    <property type="term" value="F:G protein-coupled receptor binding"/>
    <property type="evidence" value="ECO:0007669"/>
    <property type="project" value="TreeGrafter"/>
</dbReference>
<dbReference type="GO" id="GO:0005615">
    <property type="term" value="C:extracellular space"/>
    <property type="evidence" value="ECO:0007669"/>
    <property type="project" value="TreeGrafter"/>
</dbReference>
<reference evidence="3" key="2">
    <citation type="submission" date="2025-08" db="UniProtKB">
        <authorList>
            <consortium name="Ensembl"/>
        </authorList>
    </citation>
    <scope>IDENTIFICATION</scope>
</reference>
<dbReference type="InterPro" id="IPR020350">
    <property type="entry name" value="Chemokine-like_TAFA"/>
</dbReference>